<proteinExistence type="predicted"/>
<evidence type="ECO:0000259" key="7">
    <source>
        <dbReference type="PROSITE" id="PS50109"/>
    </source>
</evidence>
<feature type="domain" description="Histidine kinase" evidence="7">
    <location>
        <begin position="1026"/>
        <end position="1239"/>
    </location>
</feature>
<dbReference type="CDD" id="cd00130">
    <property type="entry name" value="PAS"/>
    <property type="match status" value="5"/>
</dbReference>
<reference evidence="10" key="1">
    <citation type="submission" date="2022-11" db="EMBL/GenBank/DDBJ databases">
        <title>Salinimicrobium profundisediminis sp. nov., isolated from deep-sea sediment of the Mariana Trench.</title>
        <authorList>
            <person name="Fu H."/>
        </authorList>
    </citation>
    <scope>NUCLEOTIDE SEQUENCE</scope>
    <source>
        <strain evidence="10">MT39</strain>
    </source>
</reference>
<dbReference type="SMART" id="SM00387">
    <property type="entry name" value="HATPase_c"/>
    <property type="match status" value="1"/>
</dbReference>
<dbReference type="SMART" id="SM00388">
    <property type="entry name" value="HisKA"/>
    <property type="match status" value="1"/>
</dbReference>
<dbReference type="AlphaFoldDB" id="A0A9X3CW50"/>
<dbReference type="EC" id="2.7.13.3" evidence="2"/>
<evidence type="ECO:0000256" key="1">
    <source>
        <dbReference type="ARBA" id="ARBA00000085"/>
    </source>
</evidence>
<dbReference type="InterPro" id="IPR004358">
    <property type="entry name" value="Sig_transdc_His_kin-like_C"/>
</dbReference>
<dbReference type="InterPro" id="IPR035965">
    <property type="entry name" value="PAS-like_dom_sf"/>
</dbReference>
<dbReference type="GO" id="GO:0000155">
    <property type="term" value="F:phosphorelay sensor kinase activity"/>
    <property type="evidence" value="ECO:0007669"/>
    <property type="project" value="InterPro"/>
</dbReference>
<evidence type="ECO:0000259" key="8">
    <source>
        <dbReference type="PROSITE" id="PS50112"/>
    </source>
</evidence>
<keyword evidence="3" id="KW-0597">Phosphoprotein</keyword>
<sequence>MPESAVTKNVILFSSSDSCFADVADVLRKDNLVMLSGKEEVIDTVHFGNGSRPNLVVAEYQEKLDAIYRDLIENLPIPLVLIIGPQDEEKAIDLLEAGAYDYIFRDRLKRLPLVLNKIKVRNRKSAGKSKMTYQSIFENSIDAVLFTVPGGRILAANPSACKMFQRTSDELSGIGLRGIIEEENAILKELLEPKSSEAGFVGEMILKRKDGSTFPADIFSAVSFHETENARTAIVIIRDISRRKTAEEELLLSKKNYEHLFEFNPLPNWIFDLETLEILAVNRAAVKYYGYTKEEFLNFHLSDLRPQEEIPVLTANLQRIKDEKGLLNVGNFIHRKKDGSLITVEVHGYSILFKGRNCRLVTAIDITEKERIIQKLEDKSKKLLWAEELAKFGYWQVGVKGDNFFWSDEVYRIWGRKKEDYNLDFEGFLKTIHPDDLETFLHERGAALSGSKDMDFEHRIVLPDGSIKWVHEKGKLVKNNRGEPVKLEGSIQDVTDYKNAMLKLKQSESRQRAILKSQTNYLTRIDLQGKYSYVNEKFITDFNWISPNGILVGRKAIETVMEYDHLKVSSAFKKCLANPNVVHQVEIDKSQEGGKVKPTLWDFICLTDAEGKPVELQGVGIDITDRVEAERSLKETNARYELVSKATSDAIYDWDIQIDHLFWGEAFYVLFGYSQQDFSLSIDSWAKNIHPDERLVINESLSRTLEGSENHWEAEYRFQNADGKYSFVVEKGFILRDENGKALRMVGAIQDVTERKKLEELLDEASKLSRIGSFEFDFVQDTVYWSPVTKEIHEVAPDFKPDHEKGFLFCKEGENQERMKAALKNAVENNVPYDLEVQIVTAKGNECWVRKIGRPTFVDGKCIRINGSVQDISNIKNSELKALKASEEKQTILESIGDAFFTVDNEWVVTYWNQHAEKLLESNKDRILGKNFWEVFPDAVGTKFHTCYYKASKEQIIVDFEEYFERVNKWFDVTAYPSKGGLSVYFRDVTERKESELKIIELNKNLKAYTEELVSANKGLEQFSYIISHNLRAPVANIMGLGELLKEDYPLEVKTQFQEELLSNVERLDTIIKDLNNILQVKVDMSEKKEPIVLSELVESVQSGIGQVIQKENVQIITNFSEVPYINSIKTYLHSIFYNLIFNSIKYRRPEVSPVIEITSEEKSGNVCITFKDNGMGIDLSKKGNQIFGLYKRFHHHVEGKGMGLFMVKTQVELLGGEIQVTSEENKGTQFTIEFKHENSRNKLENEEAEAVYNS</sequence>
<dbReference type="Pfam" id="PF02518">
    <property type="entry name" value="HATPase_c"/>
    <property type="match status" value="1"/>
</dbReference>
<feature type="domain" description="PAC" evidence="9">
    <location>
        <begin position="712"/>
        <end position="764"/>
    </location>
</feature>
<dbReference type="InterPro" id="IPR005467">
    <property type="entry name" value="His_kinase_dom"/>
</dbReference>
<organism evidence="10 11">
    <name type="scientific">Salinimicrobium profundisediminis</name>
    <dbReference type="NCBI Taxonomy" id="2994553"/>
    <lineage>
        <taxon>Bacteria</taxon>
        <taxon>Pseudomonadati</taxon>
        <taxon>Bacteroidota</taxon>
        <taxon>Flavobacteriia</taxon>
        <taxon>Flavobacteriales</taxon>
        <taxon>Flavobacteriaceae</taxon>
        <taxon>Salinimicrobium</taxon>
    </lineage>
</organism>
<accession>A0A9X3CW50</accession>
<keyword evidence="6" id="KW-0175">Coiled coil</keyword>
<dbReference type="SUPFAM" id="SSF47384">
    <property type="entry name" value="Homodimeric domain of signal transducing histidine kinase"/>
    <property type="match status" value="1"/>
</dbReference>
<evidence type="ECO:0000313" key="10">
    <source>
        <dbReference type="EMBL" id="MCX2837618.1"/>
    </source>
</evidence>
<dbReference type="InterPro" id="IPR052162">
    <property type="entry name" value="Sensor_kinase/Photoreceptor"/>
</dbReference>
<gene>
    <name evidence="10" type="ORF">OQ279_05575</name>
</gene>
<keyword evidence="11" id="KW-1185">Reference proteome</keyword>
<dbReference type="NCBIfam" id="TIGR00229">
    <property type="entry name" value="sensory_box"/>
    <property type="match status" value="5"/>
</dbReference>
<dbReference type="Pfam" id="PF08448">
    <property type="entry name" value="PAS_4"/>
    <property type="match status" value="1"/>
</dbReference>
<evidence type="ECO:0000313" key="11">
    <source>
        <dbReference type="Proteomes" id="UP001148482"/>
    </source>
</evidence>
<dbReference type="Gene3D" id="3.30.565.10">
    <property type="entry name" value="Histidine kinase-like ATPase, C-terminal domain"/>
    <property type="match status" value="1"/>
</dbReference>
<evidence type="ECO:0000256" key="6">
    <source>
        <dbReference type="SAM" id="Coils"/>
    </source>
</evidence>
<evidence type="ECO:0000256" key="4">
    <source>
        <dbReference type="ARBA" id="ARBA00022679"/>
    </source>
</evidence>
<dbReference type="SMART" id="SM00091">
    <property type="entry name" value="PAS"/>
    <property type="match status" value="5"/>
</dbReference>
<dbReference type="SUPFAM" id="SSF55874">
    <property type="entry name" value="ATPase domain of HSP90 chaperone/DNA topoisomerase II/histidine kinase"/>
    <property type="match status" value="1"/>
</dbReference>
<dbReference type="InterPro" id="IPR036890">
    <property type="entry name" value="HATPase_C_sf"/>
</dbReference>
<dbReference type="Pfam" id="PF08447">
    <property type="entry name" value="PAS_3"/>
    <property type="match status" value="3"/>
</dbReference>
<dbReference type="Proteomes" id="UP001148482">
    <property type="component" value="Unassembled WGS sequence"/>
</dbReference>
<dbReference type="PROSITE" id="PS50112">
    <property type="entry name" value="PAS"/>
    <property type="match status" value="3"/>
</dbReference>
<dbReference type="PROSITE" id="PS50113">
    <property type="entry name" value="PAC"/>
    <property type="match status" value="4"/>
</dbReference>
<dbReference type="InterPro" id="IPR001610">
    <property type="entry name" value="PAC"/>
</dbReference>
<dbReference type="RefSeq" id="WP_266068854.1">
    <property type="nucleotide sequence ID" value="NZ_JAPJDA010000007.1"/>
</dbReference>
<dbReference type="Gene3D" id="1.10.287.130">
    <property type="match status" value="1"/>
</dbReference>
<dbReference type="InterPro" id="IPR036097">
    <property type="entry name" value="HisK_dim/P_sf"/>
</dbReference>
<dbReference type="CDD" id="cd00082">
    <property type="entry name" value="HisKA"/>
    <property type="match status" value="1"/>
</dbReference>
<dbReference type="Pfam" id="PF13426">
    <property type="entry name" value="PAS_9"/>
    <property type="match status" value="2"/>
</dbReference>
<feature type="domain" description="PAC" evidence="9">
    <location>
        <begin position="583"/>
        <end position="635"/>
    </location>
</feature>
<dbReference type="EMBL" id="JAPJDA010000007">
    <property type="protein sequence ID" value="MCX2837618.1"/>
    <property type="molecule type" value="Genomic_DNA"/>
</dbReference>
<keyword evidence="4" id="KW-0808">Transferase</keyword>
<feature type="domain" description="PAS" evidence="8">
    <location>
        <begin position="253"/>
        <end position="324"/>
    </location>
</feature>
<evidence type="ECO:0000256" key="2">
    <source>
        <dbReference type="ARBA" id="ARBA00012438"/>
    </source>
</evidence>
<dbReference type="PANTHER" id="PTHR43304">
    <property type="entry name" value="PHYTOCHROME-LIKE PROTEIN CPH1"/>
    <property type="match status" value="1"/>
</dbReference>
<comment type="caution">
    <text evidence="10">The sequence shown here is derived from an EMBL/GenBank/DDBJ whole genome shotgun (WGS) entry which is preliminary data.</text>
</comment>
<dbReference type="InterPro" id="IPR003661">
    <property type="entry name" value="HisK_dim/P_dom"/>
</dbReference>
<protein>
    <recommendedName>
        <fullName evidence="2">histidine kinase</fullName>
        <ecNumber evidence="2">2.7.13.3</ecNumber>
    </recommendedName>
</protein>
<dbReference type="PANTHER" id="PTHR43304:SF1">
    <property type="entry name" value="PAC DOMAIN-CONTAINING PROTEIN"/>
    <property type="match status" value="1"/>
</dbReference>
<feature type="domain" description="PAC" evidence="9">
    <location>
        <begin position="200"/>
        <end position="252"/>
    </location>
</feature>
<feature type="domain" description="PAC" evidence="9">
    <location>
        <begin position="454"/>
        <end position="506"/>
    </location>
</feature>
<dbReference type="InterPro" id="IPR003594">
    <property type="entry name" value="HATPase_dom"/>
</dbReference>
<dbReference type="Pfam" id="PF00512">
    <property type="entry name" value="HisKA"/>
    <property type="match status" value="1"/>
</dbReference>
<keyword evidence="5" id="KW-0418">Kinase</keyword>
<dbReference type="PROSITE" id="PS50109">
    <property type="entry name" value="HIS_KIN"/>
    <property type="match status" value="1"/>
</dbReference>
<feature type="coiled-coil region" evidence="6">
    <location>
        <begin position="992"/>
        <end position="1019"/>
    </location>
</feature>
<dbReference type="Gene3D" id="3.30.450.20">
    <property type="entry name" value="PAS domain"/>
    <property type="match status" value="7"/>
</dbReference>
<dbReference type="PRINTS" id="PR00344">
    <property type="entry name" value="BCTRLSENSOR"/>
</dbReference>
<dbReference type="InterPro" id="IPR000014">
    <property type="entry name" value="PAS"/>
</dbReference>
<dbReference type="SUPFAM" id="SSF55785">
    <property type="entry name" value="PYP-like sensor domain (PAS domain)"/>
    <property type="match status" value="7"/>
</dbReference>
<evidence type="ECO:0000256" key="5">
    <source>
        <dbReference type="ARBA" id="ARBA00022777"/>
    </source>
</evidence>
<evidence type="ECO:0000259" key="9">
    <source>
        <dbReference type="PROSITE" id="PS50113"/>
    </source>
</evidence>
<comment type="catalytic activity">
    <reaction evidence="1">
        <text>ATP + protein L-histidine = ADP + protein N-phospho-L-histidine.</text>
        <dbReference type="EC" id="2.7.13.3"/>
    </reaction>
</comment>
<dbReference type="SMART" id="SM00086">
    <property type="entry name" value="PAC"/>
    <property type="match status" value="6"/>
</dbReference>
<dbReference type="InterPro" id="IPR013655">
    <property type="entry name" value="PAS_fold_3"/>
</dbReference>
<feature type="domain" description="PAS" evidence="8">
    <location>
        <begin position="885"/>
        <end position="936"/>
    </location>
</feature>
<feature type="domain" description="PAS" evidence="8">
    <location>
        <begin position="636"/>
        <end position="708"/>
    </location>
</feature>
<evidence type="ECO:0000256" key="3">
    <source>
        <dbReference type="ARBA" id="ARBA00022553"/>
    </source>
</evidence>
<dbReference type="Gene3D" id="2.10.70.100">
    <property type="match status" value="1"/>
</dbReference>
<dbReference type="InterPro" id="IPR013656">
    <property type="entry name" value="PAS_4"/>
</dbReference>
<dbReference type="InterPro" id="IPR000700">
    <property type="entry name" value="PAS-assoc_C"/>
</dbReference>
<name>A0A9X3CW50_9FLAO</name>